<dbReference type="Gene3D" id="6.10.140.2220">
    <property type="match status" value="1"/>
</dbReference>
<dbReference type="EMBL" id="JACAZI010000003">
    <property type="protein sequence ID" value="KAF7365042.1"/>
    <property type="molecule type" value="Genomic_DNA"/>
</dbReference>
<reference evidence="7" key="1">
    <citation type="submission" date="2020-05" db="EMBL/GenBank/DDBJ databases">
        <title>Mycena genomes resolve the evolution of fungal bioluminescence.</title>
        <authorList>
            <person name="Tsai I.J."/>
        </authorList>
    </citation>
    <scope>NUCLEOTIDE SEQUENCE</scope>
    <source>
        <strain evidence="7">CCC161011</strain>
    </source>
</reference>
<accession>A0A8H6YTS0</accession>
<dbReference type="AlphaFoldDB" id="A0A8H6YTS0"/>
<dbReference type="PROSITE" id="PS50865">
    <property type="entry name" value="ZF_MYND_2"/>
    <property type="match status" value="1"/>
</dbReference>
<keyword evidence="8" id="KW-1185">Reference proteome</keyword>
<dbReference type="OrthoDB" id="341421at2759"/>
<dbReference type="SUPFAM" id="SSF144232">
    <property type="entry name" value="HIT/MYND zinc finger-like"/>
    <property type="match status" value="1"/>
</dbReference>
<dbReference type="Pfam" id="PF01753">
    <property type="entry name" value="zf-MYND"/>
    <property type="match status" value="1"/>
</dbReference>
<evidence type="ECO:0000256" key="1">
    <source>
        <dbReference type="ARBA" id="ARBA00022723"/>
    </source>
</evidence>
<proteinExistence type="predicted"/>
<sequence>MPSAPTPRSLHACNNPSCNEFNVVNRDSLLKCGRCKTATYCNKDCQRAHWPVHKELCKAWQAAADSNAGQGVRDIKKKMGEFMWLVRGVTDYVAEIFEFYIGFKRQDPHSDGIIEFLFETPAELDEALRVLHSLRVTGEHKFRGMPGSHYERPENVPLLLRKRTSKGKEQRAFTDAVHKKMAFTEPEPGTRPNLVNLLDIVGSREDVLVICVTMRLGGTFSTHSYDFLFRDLDWSPEPPGPTPQRRAIMGPDDSAPVGTMVEFDMD</sequence>
<feature type="domain" description="MYND-type" evidence="6">
    <location>
        <begin position="15"/>
        <end position="57"/>
    </location>
</feature>
<feature type="region of interest" description="Disordered" evidence="5">
    <location>
        <begin position="236"/>
        <end position="256"/>
    </location>
</feature>
<evidence type="ECO:0000256" key="5">
    <source>
        <dbReference type="SAM" id="MobiDB-lite"/>
    </source>
</evidence>
<dbReference type="Pfam" id="PF26646">
    <property type="entry name" value="DUF8214"/>
    <property type="match status" value="1"/>
</dbReference>
<name>A0A8H6YTS0_9AGAR</name>
<evidence type="ECO:0000256" key="4">
    <source>
        <dbReference type="PROSITE-ProRule" id="PRU00134"/>
    </source>
</evidence>
<evidence type="ECO:0000259" key="6">
    <source>
        <dbReference type="PROSITE" id="PS50865"/>
    </source>
</evidence>
<evidence type="ECO:0000256" key="2">
    <source>
        <dbReference type="ARBA" id="ARBA00022771"/>
    </source>
</evidence>
<comment type="caution">
    <text evidence="7">The sequence shown here is derived from an EMBL/GenBank/DDBJ whole genome shotgun (WGS) entry which is preliminary data.</text>
</comment>
<gene>
    <name evidence="7" type="ORF">MVEN_00375300</name>
</gene>
<keyword evidence="2 4" id="KW-0863">Zinc-finger</keyword>
<dbReference type="InterPro" id="IPR002893">
    <property type="entry name" value="Znf_MYND"/>
</dbReference>
<evidence type="ECO:0000313" key="8">
    <source>
        <dbReference type="Proteomes" id="UP000620124"/>
    </source>
</evidence>
<dbReference type="GO" id="GO:0008270">
    <property type="term" value="F:zinc ion binding"/>
    <property type="evidence" value="ECO:0007669"/>
    <property type="project" value="UniProtKB-KW"/>
</dbReference>
<keyword evidence="3" id="KW-0862">Zinc</keyword>
<protein>
    <recommendedName>
        <fullName evidence="6">MYND-type domain-containing protein</fullName>
    </recommendedName>
</protein>
<organism evidence="7 8">
    <name type="scientific">Mycena venus</name>
    <dbReference type="NCBI Taxonomy" id="2733690"/>
    <lineage>
        <taxon>Eukaryota</taxon>
        <taxon>Fungi</taxon>
        <taxon>Dikarya</taxon>
        <taxon>Basidiomycota</taxon>
        <taxon>Agaricomycotina</taxon>
        <taxon>Agaricomycetes</taxon>
        <taxon>Agaricomycetidae</taxon>
        <taxon>Agaricales</taxon>
        <taxon>Marasmiineae</taxon>
        <taxon>Mycenaceae</taxon>
        <taxon>Mycena</taxon>
    </lineage>
</organism>
<keyword evidence="1" id="KW-0479">Metal-binding</keyword>
<evidence type="ECO:0000256" key="3">
    <source>
        <dbReference type="ARBA" id="ARBA00022833"/>
    </source>
</evidence>
<dbReference type="Proteomes" id="UP000620124">
    <property type="component" value="Unassembled WGS sequence"/>
</dbReference>
<evidence type="ECO:0000313" key="7">
    <source>
        <dbReference type="EMBL" id="KAF7365042.1"/>
    </source>
</evidence>
<dbReference type="InterPro" id="IPR058527">
    <property type="entry name" value="DUF8214"/>
</dbReference>